<protein>
    <submittedName>
        <fullName evidence="2">Uncharacterized protein</fullName>
    </submittedName>
</protein>
<organism evidence="2 3">
    <name type="scientific">Bacillus gobiensis</name>
    <dbReference type="NCBI Taxonomy" id="1441095"/>
    <lineage>
        <taxon>Bacteria</taxon>
        <taxon>Bacillati</taxon>
        <taxon>Bacillota</taxon>
        <taxon>Bacilli</taxon>
        <taxon>Bacillales</taxon>
        <taxon>Bacillaceae</taxon>
        <taxon>Bacillus</taxon>
    </lineage>
</organism>
<evidence type="ECO:0000256" key="1">
    <source>
        <dbReference type="SAM" id="Phobius"/>
    </source>
</evidence>
<evidence type="ECO:0000313" key="2">
    <source>
        <dbReference type="EMBL" id="ALC82804.1"/>
    </source>
</evidence>
<dbReference type="EMBL" id="CP012600">
    <property type="protein sequence ID" value="ALC82804.1"/>
    <property type="molecule type" value="Genomic_DNA"/>
</dbReference>
<dbReference type="AlphaFoldDB" id="A0A0M4FLC8"/>
<proteinExistence type="predicted"/>
<dbReference type="PATRIC" id="fig|1441095.3.peg.3381"/>
<keyword evidence="3" id="KW-1185">Reference proteome</keyword>
<feature type="transmembrane region" description="Helical" evidence="1">
    <location>
        <begin position="15"/>
        <end position="37"/>
    </location>
</feature>
<sequence length="126" mass="14483">MKNLIESMIISIELIIGWVFLINMPVYQLTGGSLIVINRKMDEPKQLLQKKKRKTTGNKQKAERAFFQSNLQNGIKESPCKVRAGPVFWNTFIIRKEEDAYKNIKAIGKIHQKKILKTSNVRVAPT</sequence>
<dbReference type="Proteomes" id="UP000067625">
    <property type="component" value="Chromosome"/>
</dbReference>
<reference evidence="3" key="1">
    <citation type="submission" date="2015-08" db="EMBL/GenBank/DDBJ databases">
        <title>Genome sequencing project for genomic taxonomy and phylogenomics of Bacillus-like bacteria.</title>
        <authorList>
            <person name="Liu B."/>
            <person name="Wang J."/>
            <person name="Zhu Y."/>
            <person name="Liu G."/>
            <person name="Chen Q."/>
            <person name="Chen Z."/>
            <person name="Lan J."/>
            <person name="Che J."/>
            <person name="Ge C."/>
            <person name="Shi H."/>
            <person name="Pan Z."/>
            <person name="Liu X."/>
        </authorList>
    </citation>
    <scope>NUCLEOTIDE SEQUENCE [LARGE SCALE GENOMIC DNA]</scope>
    <source>
        <strain evidence="3">FJAT-4402</strain>
    </source>
</reference>
<gene>
    <name evidence="2" type="ORF">AM592_15335</name>
</gene>
<keyword evidence="1" id="KW-1133">Transmembrane helix</keyword>
<accession>A0A0M4FLC8</accession>
<evidence type="ECO:0000313" key="3">
    <source>
        <dbReference type="Proteomes" id="UP000067625"/>
    </source>
</evidence>
<dbReference type="RefSeq" id="WP_053604616.1">
    <property type="nucleotide sequence ID" value="NZ_CP012600.1"/>
</dbReference>
<name>A0A0M4FLC8_9BACI</name>
<keyword evidence="1" id="KW-0812">Transmembrane</keyword>
<reference evidence="2 3" key="2">
    <citation type="journal article" date="2016" name="Int. J. Syst. Evol. Microbiol.">
        <title>Bacillus gobiensis sp. nov., isolated from a soil sample.</title>
        <authorList>
            <person name="Liu B."/>
            <person name="Liu G.H."/>
            <person name="Cetin S."/>
            <person name="Schumann P."/>
            <person name="Pan Z.Z."/>
            <person name="Chen Q.Q."/>
        </authorList>
    </citation>
    <scope>NUCLEOTIDE SEQUENCE [LARGE SCALE GENOMIC DNA]</scope>
    <source>
        <strain evidence="2 3">FJAT-4402</strain>
    </source>
</reference>
<keyword evidence="1" id="KW-0472">Membrane</keyword>